<accession>A0A9P7N3Y2</accession>
<reference evidence="3" key="1">
    <citation type="journal article" date="2020" name="bioRxiv">
        <title>Whole genome comparisons of ergot fungi reveals the divergence and evolution of species within the genus Claviceps are the result of varying mechanisms driving genome evolution and host range expansion.</title>
        <authorList>
            <person name="Wyka S.A."/>
            <person name="Mondo S.J."/>
            <person name="Liu M."/>
            <person name="Dettman J."/>
            <person name="Nalam V."/>
            <person name="Broders K.D."/>
        </authorList>
    </citation>
    <scope>NUCLEOTIDE SEQUENCE</scope>
    <source>
        <strain evidence="3">CCC 602</strain>
    </source>
</reference>
<dbReference type="Proteomes" id="UP000748025">
    <property type="component" value="Unassembled WGS sequence"/>
</dbReference>
<evidence type="ECO:0000256" key="1">
    <source>
        <dbReference type="SAM" id="MobiDB-lite"/>
    </source>
</evidence>
<evidence type="ECO:0000259" key="2">
    <source>
        <dbReference type="Pfam" id="PF10252"/>
    </source>
</evidence>
<proteinExistence type="predicted"/>
<organism evidence="3 4">
    <name type="scientific">Claviceps pusilla</name>
    <dbReference type="NCBI Taxonomy" id="123648"/>
    <lineage>
        <taxon>Eukaryota</taxon>
        <taxon>Fungi</taxon>
        <taxon>Dikarya</taxon>
        <taxon>Ascomycota</taxon>
        <taxon>Pezizomycotina</taxon>
        <taxon>Sordariomycetes</taxon>
        <taxon>Hypocreomycetidae</taxon>
        <taxon>Hypocreales</taxon>
        <taxon>Clavicipitaceae</taxon>
        <taxon>Claviceps</taxon>
    </lineage>
</organism>
<dbReference type="OrthoDB" id="21120at2759"/>
<feature type="region of interest" description="Disordered" evidence="1">
    <location>
        <begin position="1"/>
        <end position="170"/>
    </location>
</feature>
<feature type="compositionally biased region" description="Acidic residues" evidence="1">
    <location>
        <begin position="49"/>
        <end position="69"/>
    </location>
</feature>
<keyword evidence="4" id="KW-1185">Reference proteome</keyword>
<dbReference type="AlphaFoldDB" id="A0A9P7N3Y2"/>
<feature type="compositionally biased region" description="Basic and acidic residues" evidence="1">
    <location>
        <begin position="249"/>
        <end position="273"/>
    </location>
</feature>
<dbReference type="EMBL" id="SRPW01002635">
    <property type="protein sequence ID" value="KAG5991468.1"/>
    <property type="molecule type" value="Genomic_DNA"/>
</dbReference>
<protein>
    <recommendedName>
        <fullName evidence="2">Casein kinase substrate phosphoprotein PP28 domain-containing protein</fullName>
    </recommendedName>
</protein>
<feature type="region of interest" description="Disordered" evidence="1">
    <location>
        <begin position="249"/>
        <end position="284"/>
    </location>
</feature>
<dbReference type="InterPro" id="IPR019380">
    <property type="entry name" value="Casein_kinase_sb_PP28"/>
</dbReference>
<name>A0A9P7N3Y2_9HYPO</name>
<dbReference type="InterPro" id="IPR039876">
    <property type="entry name" value="HAP28"/>
</dbReference>
<feature type="domain" description="Casein kinase substrate phosphoprotein PP28" evidence="2">
    <location>
        <begin position="126"/>
        <end position="211"/>
    </location>
</feature>
<gene>
    <name evidence="3" type="ORF">E4U43_004019</name>
</gene>
<feature type="compositionally biased region" description="Basic and acidic residues" evidence="1">
    <location>
        <begin position="159"/>
        <end position="170"/>
    </location>
</feature>
<dbReference type="Pfam" id="PF10252">
    <property type="entry name" value="PP28"/>
    <property type="match status" value="1"/>
</dbReference>
<sequence>MAGGPSASVRGRAGKFNKPSRGGGKKFSRELQPVDADGNQISMWAADAAADESDEEQDSEEESEEESDDQTASKAPAEAENREDRKALKKARKEAAIAKQKSRSVEVGDLPSSDDDEENDSTMPPNPNHSKAARKQAQTDADEVDNITKGVENMGAPGNRKEREAMEAAAAKERYMKLQAEGKTDQAKADMARLKLIREQRAADAARRQASTLCMFGKTTKSFACFQQYFFHRCFLCADQPFYAIQAEKEEREEQEKARKAEIEARDAKKREAAAGPKKASKKK</sequence>
<feature type="compositionally biased region" description="Basic and acidic residues" evidence="1">
    <location>
        <begin position="77"/>
        <end position="86"/>
    </location>
</feature>
<evidence type="ECO:0000313" key="3">
    <source>
        <dbReference type="EMBL" id="KAG5991468.1"/>
    </source>
</evidence>
<evidence type="ECO:0000313" key="4">
    <source>
        <dbReference type="Proteomes" id="UP000748025"/>
    </source>
</evidence>
<dbReference type="PANTHER" id="PTHR22055">
    <property type="entry name" value="28 KDA HEAT- AND ACID-STABLE PHOSPHOPROTEIN PDGF-ASSOCIATED PROTEIN"/>
    <property type="match status" value="1"/>
</dbReference>
<comment type="caution">
    <text evidence="3">The sequence shown here is derived from an EMBL/GenBank/DDBJ whole genome shotgun (WGS) entry which is preliminary data.</text>
</comment>